<keyword evidence="1" id="KW-0560">Oxidoreductase</keyword>
<reference evidence="3" key="1">
    <citation type="submission" date="2019-07" db="EMBL/GenBank/DDBJ databases">
        <title>Shewanella sp. YLB-08 draft genomic sequence.</title>
        <authorList>
            <person name="Yu L."/>
        </authorList>
    </citation>
    <scope>NUCLEOTIDE SEQUENCE [LARGE SCALE GENOMIC DNA]</scope>
    <source>
        <strain evidence="3">JCM 20706</strain>
    </source>
</reference>
<name>A0A553JRC3_SHEHA</name>
<keyword evidence="3" id="KW-1185">Reference proteome</keyword>
<proteinExistence type="predicted"/>
<evidence type="ECO:0000313" key="2">
    <source>
        <dbReference type="EMBL" id="TRY15013.1"/>
    </source>
</evidence>
<comment type="caution">
    <text evidence="2">The sequence shown here is derived from an EMBL/GenBank/DDBJ whole genome shotgun (WGS) entry which is preliminary data.</text>
</comment>
<dbReference type="GO" id="GO:0016491">
    <property type="term" value="F:oxidoreductase activity"/>
    <property type="evidence" value="ECO:0007669"/>
    <property type="project" value="UniProtKB-KW"/>
</dbReference>
<protein>
    <submittedName>
        <fullName evidence="2">Questin oxidase family protein</fullName>
    </submittedName>
</protein>
<accession>A0A553JRC3</accession>
<dbReference type="AlphaFoldDB" id="A0A553JRC3"/>
<dbReference type="RefSeq" id="WP_143563801.1">
    <property type="nucleotide sequence ID" value="NZ_BMPL01000005.1"/>
</dbReference>
<organism evidence="2 3">
    <name type="scientific">Shewanella hanedai</name>
    <name type="common">Alteromonas hanedai</name>
    <dbReference type="NCBI Taxonomy" id="25"/>
    <lineage>
        <taxon>Bacteria</taxon>
        <taxon>Pseudomonadati</taxon>
        <taxon>Pseudomonadota</taxon>
        <taxon>Gammaproteobacteria</taxon>
        <taxon>Alteromonadales</taxon>
        <taxon>Shewanellaceae</taxon>
        <taxon>Shewanella</taxon>
    </lineage>
</organism>
<dbReference type="PANTHER" id="PTHR35870:SF1">
    <property type="entry name" value="PROTEIN, PUTATIVE (AFU_ORTHOLOGUE AFUA_5G03330)-RELATED"/>
    <property type="match status" value="1"/>
</dbReference>
<dbReference type="InterPro" id="IPR025337">
    <property type="entry name" value="Questin_oxidase-like"/>
</dbReference>
<gene>
    <name evidence="2" type="ORF">FN961_06775</name>
</gene>
<evidence type="ECO:0000313" key="3">
    <source>
        <dbReference type="Proteomes" id="UP000318126"/>
    </source>
</evidence>
<dbReference type="Pfam" id="PF14027">
    <property type="entry name" value="Questin_oxidase"/>
    <property type="match status" value="1"/>
</dbReference>
<dbReference type="PANTHER" id="PTHR35870">
    <property type="entry name" value="PROTEIN, PUTATIVE (AFU_ORTHOLOGUE AFUA_5G03330)-RELATED"/>
    <property type="match status" value="1"/>
</dbReference>
<dbReference type="OrthoDB" id="6396144at2"/>
<dbReference type="EMBL" id="VKGK01000006">
    <property type="protein sequence ID" value="TRY15013.1"/>
    <property type="molecule type" value="Genomic_DNA"/>
</dbReference>
<evidence type="ECO:0000256" key="1">
    <source>
        <dbReference type="ARBA" id="ARBA00023002"/>
    </source>
</evidence>
<sequence>MNNQQHTYHASATLTAPVNQELHADGLYHPNLGGITRSGMANHFPMTIMSLAALGGTDEDIQRFKNRWPRNRTLIQQMGLTDEQIVNLDNWPEYLGRPELLIEFKRVFLTGIDSLGADKFINHALNIMADALPMGLFHPVIRLSFARMQGDAGLIADALAYFAIRYQDLYANIDATEVHAEENVIDIDVLSTWTSIAKRIETGEVKLNIRGPSLRVGEHLCSDPYVHELALNQGFTINQTNLPTRMSEICKAAVALYLSEPALTTLHAVTAAQALVDLTLSLTSINAVKKTDDDRDNADHENQVYVKLWKRYWIWLMGLYLEKRVPKLTFTGFEAGRSPLLNWSSLARFAVKLNEVHDIKMVFSCKWLAENLEDHEIYRVAANQIIADH</sequence>
<dbReference type="Proteomes" id="UP000318126">
    <property type="component" value="Unassembled WGS sequence"/>
</dbReference>